<name>A0ABW9HUJ7_9ACTN</name>
<organism evidence="1 2">
    <name type="scientific">Streptomyces niveiscabiei</name>
    <dbReference type="NCBI Taxonomy" id="164115"/>
    <lineage>
        <taxon>Bacteria</taxon>
        <taxon>Bacillati</taxon>
        <taxon>Actinomycetota</taxon>
        <taxon>Actinomycetes</taxon>
        <taxon>Kitasatosporales</taxon>
        <taxon>Streptomycetaceae</taxon>
        <taxon>Streptomyces</taxon>
    </lineage>
</organism>
<comment type="caution">
    <text evidence="1">The sequence shown here is derived from an EMBL/GenBank/DDBJ whole genome shotgun (WGS) entry which is preliminary data.</text>
</comment>
<keyword evidence="2" id="KW-1185">Reference proteome</keyword>
<dbReference type="EMBL" id="JBJVNI010000013">
    <property type="protein sequence ID" value="MFM9611797.1"/>
    <property type="molecule type" value="Genomic_DNA"/>
</dbReference>
<sequence length="119" mass="13421">MSDLVGDARYLSPSVLEALRLRLTGNRLSVNAMSAISAKGRTHFVVFPESFTTDVMCRFPERLAAHLDNVEPHFLPPVLAAETRRSFHRRRRRPHIVRGHVEYVDNKFGAGAGRPSSIR</sequence>
<evidence type="ECO:0000313" key="1">
    <source>
        <dbReference type="EMBL" id="MFM9611797.1"/>
    </source>
</evidence>
<evidence type="ECO:0000313" key="2">
    <source>
        <dbReference type="Proteomes" id="UP001631957"/>
    </source>
</evidence>
<proteinExistence type="predicted"/>
<dbReference type="Proteomes" id="UP001631957">
    <property type="component" value="Unassembled WGS sequence"/>
</dbReference>
<accession>A0ABW9HUJ7</accession>
<dbReference type="RefSeq" id="WP_409122440.1">
    <property type="nucleotide sequence ID" value="NZ_JBJVNI010000013.1"/>
</dbReference>
<protein>
    <submittedName>
        <fullName evidence="1">Uncharacterized protein</fullName>
    </submittedName>
</protein>
<gene>
    <name evidence="1" type="ORF">ACKI18_24165</name>
</gene>
<reference evidence="1 2" key="1">
    <citation type="submission" date="2024-12" db="EMBL/GenBank/DDBJ databases">
        <title>Forecasting of Potato common scab and diversities of Pathogenic streptomyces spp. in china.</title>
        <authorList>
            <person name="Handique U."/>
            <person name="Wu J."/>
        </authorList>
    </citation>
    <scope>NUCLEOTIDE SEQUENCE [LARGE SCALE GENOMIC DNA]</scope>
    <source>
        <strain evidence="1 2">ZRIMU1530</strain>
    </source>
</reference>